<evidence type="ECO:0000313" key="3">
    <source>
        <dbReference type="EMBL" id="MCJ0743516.1"/>
    </source>
</evidence>
<dbReference type="EMBL" id="JALGBH010000002">
    <property type="protein sequence ID" value="MCJ0743516.1"/>
    <property type="molecule type" value="Genomic_DNA"/>
</dbReference>
<dbReference type="SUPFAM" id="SSF51338">
    <property type="entry name" value="Composite domain of metallo-dependent hydrolases"/>
    <property type="match status" value="1"/>
</dbReference>
<dbReference type="InterPro" id="IPR011059">
    <property type="entry name" value="Metal-dep_hydrolase_composite"/>
</dbReference>
<dbReference type="Pfam" id="PF01979">
    <property type="entry name" value="Amidohydro_1"/>
    <property type="match status" value="1"/>
</dbReference>
<proteinExistence type="predicted"/>
<protein>
    <submittedName>
        <fullName evidence="3">Amidohydrolase family protein</fullName>
    </submittedName>
</protein>
<keyword evidence="4" id="KW-1185">Reference proteome</keyword>
<feature type="domain" description="Amidohydrolase-related" evidence="2">
    <location>
        <begin position="392"/>
        <end position="476"/>
    </location>
</feature>
<feature type="chain" id="PRO_5046387871" evidence="1">
    <location>
        <begin position="24"/>
        <end position="534"/>
    </location>
</feature>
<dbReference type="Proteomes" id="UP001165460">
    <property type="component" value="Unassembled WGS sequence"/>
</dbReference>
<evidence type="ECO:0000259" key="2">
    <source>
        <dbReference type="Pfam" id="PF01979"/>
    </source>
</evidence>
<accession>A0ABS9ZYW9</accession>
<dbReference type="Gene3D" id="3.20.20.140">
    <property type="entry name" value="Metal-dependent hydrolases"/>
    <property type="match status" value="2"/>
</dbReference>
<dbReference type="PANTHER" id="PTHR43135">
    <property type="entry name" value="ALPHA-D-RIBOSE 1-METHYLPHOSPHONATE 5-TRIPHOSPHATE DIPHOSPHATASE"/>
    <property type="match status" value="1"/>
</dbReference>
<dbReference type="Gene3D" id="2.30.40.10">
    <property type="entry name" value="Urease, subunit C, domain 1"/>
    <property type="match status" value="1"/>
</dbReference>
<dbReference type="InterPro" id="IPR006680">
    <property type="entry name" value="Amidohydro-rel"/>
</dbReference>
<evidence type="ECO:0000256" key="1">
    <source>
        <dbReference type="SAM" id="SignalP"/>
    </source>
</evidence>
<organism evidence="3 4">
    <name type="scientific">Pedobacter montanisoli</name>
    <dbReference type="NCBI Taxonomy" id="2923277"/>
    <lineage>
        <taxon>Bacteria</taxon>
        <taxon>Pseudomonadati</taxon>
        <taxon>Bacteroidota</taxon>
        <taxon>Sphingobacteriia</taxon>
        <taxon>Sphingobacteriales</taxon>
        <taxon>Sphingobacteriaceae</taxon>
        <taxon>Pedobacter</taxon>
    </lineage>
</organism>
<keyword evidence="1" id="KW-0732">Signal</keyword>
<dbReference type="RefSeq" id="WP_243362726.1">
    <property type="nucleotide sequence ID" value="NZ_JALGBH010000002.1"/>
</dbReference>
<dbReference type="PANTHER" id="PTHR43135:SF3">
    <property type="entry name" value="ALPHA-D-RIBOSE 1-METHYLPHOSPHONATE 5-TRIPHOSPHATE DIPHOSPHATASE"/>
    <property type="match status" value="1"/>
</dbReference>
<name>A0ABS9ZYW9_9SPHI</name>
<dbReference type="InterPro" id="IPR051781">
    <property type="entry name" value="Metallo-dep_Hydrolase"/>
</dbReference>
<sequence>MNLIKKSIYLALGSICMFTVAFAQGGRPTVKKADPRKEGDGPYPQLIIRGVTIINSTGAPPMGPADIVVENNRITAIRTVGSPGLPVEANRRPQLKAGGKELWAEGMYILPGFIDMHGHIGGADKGADADYVFKLWMAHGVTTVREPGSMNGLDWVLEEKQKSLKNEITAPRIFAYTVFGQGSTAPIYTGEQARQWVRENAKKGADGIKFFGASPEVMSNALDENKKLGLRSMAHHAQTDVGRWNAMNSAKSGLTSLEHWYGLPESMFDDKTVQHYSPDYNYQNEQDRFSEAGTLWKQAATPGSETWNKIMNELIRLDFTLDPTLNIYEANRDLMRARTAEWHNTYTMPKLWEFYAPNWNSHGSYWHSWGTEQELNWKENYKLWMQFLNEFKNKGGRVTVGTDAGFIYELYGFAYIRELELLREAGFHPLEVIKSATLNGAQALGMEKDLGSIEIGKLADFVIVDQNPLKNFQVLYGTGAISLGADNKPKRVGGVKYTIKDGIVYDAKKLLQEVKEMVDQEKAKTGYVIKQPGF</sequence>
<comment type="caution">
    <text evidence="3">The sequence shown here is derived from an EMBL/GenBank/DDBJ whole genome shotgun (WGS) entry which is preliminary data.</text>
</comment>
<dbReference type="InterPro" id="IPR032466">
    <property type="entry name" value="Metal_Hydrolase"/>
</dbReference>
<evidence type="ECO:0000313" key="4">
    <source>
        <dbReference type="Proteomes" id="UP001165460"/>
    </source>
</evidence>
<reference evidence="3" key="1">
    <citation type="submission" date="2022-03" db="EMBL/GenBank/DDBJ databases">
        <authorList>
            <person name="Woo C.Y."/>
        </authorList>
    </citation>
    <scope>NUCLEOTIDE SEQUENCE</scope>
    <source>
        <strain evidence="3">CYS-01</strain>
    </source>
</reference>
<gene>
    <name evidence="3" type="ORF">MMF97_12405</name>
</gene>
<dbReference type="SUPFAM" id="SSF51556">
    <property type="entry name" value="Metallo-dependent hydrolases"/>
    <property type="match status" value="1"/>
</dbReference>
<feature type="signal peptide" evidence="1">
    <location>
        <begin position="1"/>
        <end position="23"/>
    </location>
</feature>